<dbReference type="InterPro" id="IPR018328">
    <property type="entry name" value="Rad4_beta-hairpin_dom3"/>
</dbReference>
<keyword evidence="11" id="KW-1185">Reference proteome</keyword>
<name>A0A0D6L9F6_9BILA</name>
<evidence type="ECO:0000256" key="5">
    <source>
        <dbReference type="ARBA" id="ARBA00023242"/>
    </source>
</evidence>
<evidence type="ECO:0000313" key="11">
    <source>
        <dbReference type="Proteomes" id="UP000054495"/>
    </source>
</evidence>
<dbReference type="GO" id="GO:0000111">
    <property type="term" value="C:nucleotide-excision repair factor 2 complex"/>
    <property type="evidence" value="ECO:0007669"/>
    <property type="project" value="TreeGrafter"/>
</dbReference>
<evidence type="ECO:0000256" key="6">
    <source>
        <dbReference type="SAM" id="MobiDB-lite"/>
    </source>
</evidence>
<dbReference type="GO" id="GO:0006298">
    <property type="term" value="P:mismatch repair"/>
    <property type="evidence" value="ECO:0007669"/>
    <property type="project" value="TreeGrafter"/>
</dbReference>
<dbReference type="InterPro" id="IPR042488">
    <property type="entry name" value="Rad4_BHD3_sf"/>
</dbReference>
<feature type="region of interest" description="Disordered" evidence="6">
    <location>
        <begin position="454"/>
        <end position="486"/>
    </location>
</feature>
<dbReference type="GO" id="GO:0003684">
    <property type="term" value="F:damaged DNA binding"/>
    <property type="evidence" value="ECO:0007669"/>
    <property type="project" value="InterPro"/>
</dbReference>
<feature type="domain" description="Rad4 beta-hairpin" evidence="8">
    <location>
        <begin position="565"/>
        <end position="620"/>
    </location>
</feature>
<dbReference type="Pfam" id="PF10405">
    <property type="entry name" value="BHD_3"/>
    <property type="match status" value="1"/>
</dbReference>
<feature type="compositionally biased region" description="Basic residues" evidence="6">
    <location>
        <begin position="47"/>
        <end position="59"/>
    </location>
</feature>
<dbReference type="AlphaFoldDB" id="A0A0D6L9F6"/>
<dbReference type="GO" id="GO:0005737">
    <property type="term" value="C:cytoplasm"/>
    <property type="evidence" value="ECO:0007669"/>
    <property type="project" value="TreeGrafter"/>
</dbReference>
<feature type="region of interest" description="Disordered" evidence="6">
    <location>
        <begin position="1"/>
        <end position="194"/>
    </location>
</feature>
<gene>
    <name evidence="10" type="ORF">ANCCEY_12353</name>
</gene>
<dbReference type="Pfam" id="PF10403">
    <property type="entry name" value="BHD_1"/>
    <property type="match status" value="1"/>
</dbReference>
<feature type="compositionally biased region" description="Basic and acidic residues" evidence="6">
    <location>
        <begin position="465"/>
        <end position="476"/>
    </location>
</feature>
<protein>
    <submittedName>
        <fullName evidence="10">DNA repair protein Rad4</fullName>
    </submittedName>
</protein>
<dbReference type="Gene3D" id="3.30.70.2460">
    <property type="entry name" value="Rad4, beta-hairpin domain BHD3"/>
    <property type="match status" value="1"/>
</dbReference>
<evidence type="ECO:0000256" key="2">
    <source>
        <dbReference type="ARBA" id="ARBA00009525"/>
    </source>
</evidence>
<feature type="compositionally biased region" description="Basic and acidic residues" evidence="6">
    <location>
        <begin position="128"/>
        <end position="138"/>
    </location>
</feature>
<comment type="subcellular location">
    <subcellularLocation>
        <location evidence="1">Nucleus</location>
    </subcellularLocation>
</comment>
<dbReference type="Proteomes" id="UP000054495">
    <property type="component" value="Unassembled WGS sequence"/>
</dbReference>
<evidence type="ECO:0000256" key="1">
    <source>
        <dbReference type="ARBA" id="ARBA00004123"/>
    </source>
</evidence>
<keyword evidence="5" id="KW-0539">Nucleus</keyword>
<dbReference type="GO" id="GO:0071942">
    <property type="term" value="C:XPC complex"/>
    <property type="evidence" value="ECO:0007669"/>
    <property type="project" value="TreeGrafter"/>
</dbReference>
<dbReference type="Pfam" id="PF10404">
    <property type="entry name" value="BHD_2"/>
    <property type="match status" value="1"/>
</dbReference>
<dbReference type="InterPro" id="IPR018326">
    <property type="entry name" value="Rad4_beta-hairpin_dom1"/>
</dbReference>
<dbReference type="GO" id="GO:0006289">
    <property type="term" value="P:nucleotide-excision repair"/>
    <property type="evidence" value="ECO:0007669"/>
    <property type="project" value="InterPro"/>
</dbReference>
<reference evidence="10 11" key="1">
    <citation type="submission" date="2013-05" db="EMBL/GenBank/DDBJ databases">
        <title>Draft genome of the parasitic nematode Anyclostoma ceylanicum.</title>
        <authorList>
            <person name="Mitreva M."/>
        </authorList>
    </citation>
    <scope>NUCLEOTIDE SEQUENCE [LARGE SCALE GENOMIC DNA]</scope>
</reference>
<dbReference type="InterPro" id="IPR018327">
    <property type="entry name" value="BHD_2"/>
</dbReference>
<dbReference type="PANTHER" id="PTHR12135">
    <property type="entry name" value="DNA REPAIR PROTEIN XP-C / RAD4"/>
    <property type="match status" value="1"/>
</dbReference>
<comment type="similarity">
    <text evidence="2">Belongs to the XPC family.</text>
</comment>
<feature type="domain" description="Rad4 beta-hairpin" evidence="7">
    <location>
        <begin position="509"/>
        <end position="563"/>
    </location>
</feature>
<feature type="compositionally biased region" description="Low complexity" evidence="6">
    <location>
        <begin position="1"/>
        <end position="14"/>
    </location>
</feature>
<keyword evidence="3" id="KW-0227">DNA damage</keyword>
<dbReference type="InterPro" id="IPR004583">
    <property type="entry name" value="DNA_repair_Rad4"/>
</dbReference>
<dbReference type="Gene3D" id="2.20.20.110">
    <property type="entry name" value="Rad4, beta-hairpin domain BHD1"/>
    <property type="match status" value="1"/>
</dbReference>
<feature type="domain" description="Rad4 beta-hairpin" evidence="9">
    <location>
        <begin position="627"/>
        <end position="702"/>
    </location>
</feature>
<evidence type="ECO:0000259" key="8">
    <source>
        <dbReference type="SMART" id="SM01031"/>
    </source>
</evidence>
<dbReference type="SMART" id="SM01031">
    <property type="entry name" value="BHD_2"/>
    <property type="match status" value="1"/>
</dbReference>
<evidence type="ECO:0000256" key="4">
    <source>
        <dbReference type="ARBA" id="ARBA00023204"/>
    </source>
</evidence>
<evidence type="ECO:0000256" key="3">
    <source>
        <dbReference type="ARBA" id="ARBA00022763"/>
    </source>
</evidence>
<keyword evidence="4" id="KW-0234">DNA repair</keyword>
<sequence>MVATRSSTRSANSSQPKKTSVLEKGTSVKTKGSRRSTAVKPPPSSRKVGKKAVTRRKPRLSVEDDPEAAVNENLLEDHCLHKNPSSDEPVPLKKPRKSEKLKDEQEEEKQSVEKDECVDDTEASNDVAKSDVKVKNGEDSDQWEDFGNTSEEVVVASISREETALENTSKRSPKASAASTRPTSSKPLRPWQRTDQPVVEGDIVVPPRALRRGERKMLKFRIFAASLALGRNYEMTLEEGCKVVEEMNAQSIANQKAVSSALGLPQDTAEEDKSSSEDEWEEMVPVDIDESNAKVYIVDVQVTLKEKGEKDWWAIYLRQEVNKCVRENWENAHKVNILCYIGHLQYLRKVALEENLVPSLMLTTIPSGYQSLVGKPLTLENARRMTKWYHSAFKLLFALFNAMECTTRICFNMQPIPRRWDEVKHPRISCETLLFMVDITVIQSVIKQLKKMKEGCGTSPSESAPSEKQKNKESTKRKNQAASDYRGMIIRANRERSEQEDLHMRQELVNKPLPATLSEYKNHPLYVLEKDLLKFEGIYPKPEDQKPLGEVRGHKVYPRSTVYTLQSENNWIKMARSVKKGEKAYKVVKARPNLRVPAEEREQRYLDVFGYWQTEPFRPPKVENGRIPRNEFGNVYMYQPSMCPIGAVHIRLPGLPSIARRLGGLECVPAVVGWEFNSCSNFPILEGACVLEKDAQLFIDEWKRLEATREERENKKREERVLGNWRKLIRGILRLHYVKSKFGATKEKVKSKKKKESVADKEDNDVVIDRTVMAPRQVFTHDDLMKL</sequence>
<evidence type="ECO:0000313" key="10">
    <source>
        <dbReference type="EMBL" id="EPB68555.1"/>
    </source>
</evidence>
<dbReference type="EMBL" id="KE125417">
    <property type="protein sequence ID" value="EPB68555.1"/>
    <property type="molecule type" value="Genomic_DNA"/>
</dbReference>
<feature type="compositionally biased region" description="Polar residues" evidence="6">
    <location>
        <begin position="177"/>
        <end position="186"/>
    </location>
</feature>
<accession>A0A0D6L9F6</accession>
<evidence type="ECO:0000259" key="7">
    <source>
        <dbReference type="SMART" id="SM01030"/>
    </source>
</evidence>
<organism evidence="10 11">
    <name type="scientific">Ancylostoma ceylanicum</name>
    <dbReference type="NCBI Taxonomy" id="53326"/>
    <lineage>
        <taxon>Eukaryota</taxon>
        <taxon>Metazoa</taxon>
        <taxon>Ecdysozoa</taxon>
        <taxon>Nematoda</taxon>
        <taxon>Chromadorea</taxon>
        <taxon>Rhabditida</taxon>
        <taxon>Rhabditina</taxon>
        <taxon>Rhabditomorpha</taxon>
        <taxon>Strongyloidea</taxon>
        <taxon>Ancylostomatidae</taxon>
        <taxon>Ancylostomatinae</taxon>
        <taxon>Ancylostoma</taxon>
    </lineage>
</organism>
<dbReference type="GO" id="GO:0003697">
    <property type="term" value="F:single-stranded DNA binding"/>
    <property type="evidence" value="ECO:0007669"/>
    <property type="project" value="TreeGrafter"/>
</dbReference>
<proteinExistence type="inferred from homology"/>
<dbReference type="SMART" id="SM01032">
    <property type="entry name" value="BHD_3"/>
    <property type="match status" value="1"/>
</dbReference>
<dbReference type="SMART" id="SM01030">
    <property type="entry name" value="BHD_1"/>
    <property type="match status" value="1"/>
</dbReference>
<evidence type="ECO:0000259" key="9">
    <source>
        <dbReference type="SMART" id="SM01032"/>
    </source>
</evidence>
<dbReference type="PANTHER" id="PTHR12135:SF0">
    <property type="entry name" value="DNA REPAIR PROTEIN COMPLEMENTING XP-C CELLS"/>
    <property type="match status" value="1"/>
</dbReference>
<feature type="region of interest" description="Disordered" evidence="6">
    <location>
        <begin position="260"/>
        <end position="279"/>
    </location>
</feature>
<feature type="compositionally biased region" description="Basic and acidic residues" evidence="6">
    <location>
        <begin position="98"/>
        <end position="115"/>
    </location>
</feature>